<keyword evidence="3" id="KW-1185">Reference proteome</keyword>
<dbReference type="PANTHER" id="PTHR10894:SF24">
    <property type="entry name" value="OS02G0511800 PROTEIN"/>
    <property type="match status" value="1"/>
</dbReference>
<dbReference type="EMBL" id="OZ075127">
    <property type="protein sequence ID" value="CAL4949061.1"/>
    <property type="molecule type" value="Genomic_DNA"/>
</dbReference>
<sequence>MGRRRGIDPPLMMEPRRGRGRGRGPPPAIGQLRTKRGRTPAGSVDSLDEPPAHRHRPLPIHPPRQFKFELLLLLFETPSGFAILYIDGMYLHLPDAENIWANFAADYRAQQVVWFKEFKTFSDKSSAISFDTGVDRKLSEMIMKWLWPGQMLVVGKPEYKTIIETNMGVPCLWDETVMEVMWGLKNIMPSLVPQEKSELTREDRLPMSQGLKRLLNGYGFDVKPEMVNERIILTACALLDCQLIDKKHFASLKEVGEHIKDVSGINTENWGILKLATSLMIIFYPEEKIVAGNPKMMFTDAERLKLQEDAQVYNEKILKWASLRIYEEIVCAHEARSANFALLSSLVKEAKQGI</sequence>
<evidence type="ECO:0000256" key="1">
    <source>
        <dbReference type="SAM" id="MobiDB-lite"/>
    </source>
</evidence>
<gene>
    <name evidence="2" type="ORF">URODEC1_LOCUS37768</name>
</gene>
<proteinExistence type="predicted"/>
<dbReference type="InterPro" id="IPR045056">
    <property type="entry name" value="Nop56/Nop58"/>
</dbReference>
<evidence type="ECO:0000313" key="2">
    <source>
        <dbReference type="EMBL" id="CAL4949061.1"/>
    </source>
</evidence>
<accession>A0ABC8YSG2</accession>
<organism evidence="2 3">
    <name type="scientific">Urochloa decumbens</name>
    <dbReference type="NCBI Taxonomy" id="240449"/>
    <lineage>
        <taxon>Eukaryota</taxon>
        <taxon>Viridiplantae</taxon>
        <taxon>Streptophyta</taxon>
        <taxon>Embryophyta</taxon>
        <taxon>Tracheophyta</taxon>
        <taxon>Spermatophyta</taxon>
        <taxon>Magnoliopsida</taxon>
        <taxon>Liliopsida</taxon>
        <taxon>Poales</taxon>
        <taxon>Poaceae</taxon>
        <taxon>PACMAD clade</taxon>
        <taxon>Panicoideae</taxon>
        <taxon>Panicodae</taxon>
        <taxon>Paniceae</taxon>
        <taxon>Melinidinae</taxon>
        <taxon>Urochloa</taxon>
    </lineage>
</organism>
<reference evidence="2 3" key="2">
    <citation type="submission" date="2024-10" db="EMBL/GenBank/DDBJ databases">
        <authorList>
            <person name="Ryan C."/>
        </authorList>
    </citation>
    <scope>NUCLEOTIDE SEQUENCE [LARGE SCALE GENOMIC DNA]</scope>
</reference>
<dbReference type="PANTHER" id="PTHR10894">
    <property type="entry name" value="NUCLEOLAR PROTEIN 5 NUCLEOLAR PROTEIN NOP5 NOP58"/>
    <property type="match status" value="1"/>
</dbReference>
<dbReference type="Proteomes" id="UP001497457">
    <property type="component" value="Chromosome 17b"/>
</dbReference>
<reference evidence="3" key="1">
    <citation type="submission" date="2024-06" db="EMBL/GenBank/DDBJ databases">
        <authorList>
            <person name="Ryan C."/>
        </authorList>
    </citation>
    <scope>NUCLEOTIDE SEQUENCE [LARGE SCALE GENOMIC DNA]</scope>
</reference>
<feature type="region of interest" description="Disordered" evidence="1">
    <location>
        <begin position="1"/>
        <end position="59"/>
    </location>
</feature>
<dbReference type="AlphaFoldDB" id="A0ABC8YSG2"/>
<evidence type="ECO:0000313" key="3">
    <source>
        <dbReference type="Proteomes" id="UP001497457"/>
    </source>
</evidence>
<protein>
    <submittedName>
        <fullName evidence="2">Uncharacterized protein</fullName>
    </submittedName>
</protein>
<name>A0ABC8YSG2_9POAL</name>